<dbReference type="SUPFAM" id="SSF51338">
    <property type="entry name" value="Composite domain of metallo-dependent hydrolases"/>
    <property type="match status" value="2"/>
</dbReference>
<dbReference type="InterPro" id="IPR006680">
    <property type="entry name" value="Amidohydro-rel"/>
</dbReference>
<feature type="non-terminal residue" evidence="9">
    <location>
        <position position="1"/>
    </location>
</feature>
<comment type="cofactor">
    <cofactor evidence="1">
        <name>Zn(2+)</name>
        <dbReference type="ChEBI" id="CHEBI:29105"/>
    </cofactor>
</comment>
<evidence type="ECO:0000313" key="9">
    <source>
        <dbReference type="EMBL" id="KDR18143.1"/>
    </source>
</evidence>
<evidence type="ECO:0000256" key="2">
    <source>
        <dbReference type="ARBA" id="ARBA00008829"/>
    </source>
</evidence>
<keyword evidence="4" id="KW-0378">Hydrolase</keyword>
<dbReference type="Pfam" id="PF01979">
    <property type="entry name" value="Amidohydro_1"/>
    <property type="match status" value="2"/>
</dbReference>
<dbReference type="Gene3D" id="3.20.20.140">
    <property type="entry name" value="Metal-dependent hydrolases"/>
    <property type="match status" value="2"/>
</dbReference>
<comment type="PTM">
    <text evidence="7">Carbamylation allows a single lysine to coordinate two divalent metal cations.</text>
</comment>
<dbReference type="PANTHER" id="PTHR11647">
    <property type="entry name" value="HYDRANTOINASE/DIHYDROPYRIMIDINASE FAMILY MEMBER"/>
    <property type="match status" value="1"/>
</dbReference>
<evidence type="ECO:0000256" key="7">
    <source>
        <dbReference type="PIRSR" id="PIRSR611778-50"/>
    </source>
</evidence>
<dbReference type="EMBL" id="KK852701">
    <property type="protein sequence ID" value="KDR18143.1"/>
    <property type="molecule type" value="Genomic_DNA"/>
</dbReference>
<feature type="modified residue" description="N6-carboxylysine" evidence="7">
    <location>
        <position position="156"/>
    </location>
</feature>
<evidence type="ECO:0000313" key="10">
    <source>
        <dbReference type="Proteomes" id="UP000027135"/>
    </source>
</evidence>
<feature type="domain" description="Amidohydrolase-related" evidence="8">
    <location>
        <begin position="55"/>
        <end position="208"/>
    </location>
</feature>
<protein>
    <recommendedName>
        <fullName evidence="6">dihydropyrimidinase</fullName>
        <ecNumber evidence="6">3.5.2.2</ecNumber>
    </recommendedName>
</protein>
<name>A0A067RDR3_ZOONE</name>
<dbReference type="InParanoid" id="A0A067RDR3"/>
<dbReference type="CDD" id="cd01314">
    <property type="entry name" value="D-HYD"/>
    <property type="match status" value="1"/>
</dbReference>
<dbReference type="eggNOG" id="KOG2584">
    <property type="taxonomic scope" value="Eukaryota"/>
</dbReference>
<dbReference type="InterPro" id="IPR011059">
    <property type="entry name" value="Metal-dep_hydrolase_composite"/>
</dbReference>
<dbReference type="InterPro" id="IPR011778">
    <property type="entry name" value="Hydantoinase/dihydroPyrase"/>
</dbReference>
<keyword evidence="3" id="KW-0479">Metal-binding</keyword>
<dbReference type="GO" id="GO:0004157">
    <property type="term" value="F:dihydropyrimidinase activity"/>
    <property type="evidence" value="ECO:0007669"/>
    <property type="project" value="UniProtKB-EC"/>
</dbReference>
<evidence type="ECO:0000256" key="3">
    <source>
        <dbReference type="ARBA" id="ARBA00022723"/>
    </source>
</evidence>
<keyword evidence="10" id="KW-1185">Reference proteome</keyword>
<dbReference type="STRING" id="136037.A0A067RDR3"/>
<evidence type="ECO:0000256" key="1">
    <source>
        <dbReference type="ARBA" id="ARBA00001947"/>
    </source>
</evidence>
<proteinExistence type="inferred from homology"/>
<dbReference type="OMA" id="SAETHHM"/>
<gene>
    <name evidence="9" type="ORF">L798_07548</name>
</gene>
<dbReference type="GO" id="GO:0006208">
    <property type="term" value="P:pyrimidine nucleobase catabolic process"/>
    <property type="evidence" value="ECO:0007669"/>
    <property type="project" value="TreeGrafter"/>
</dbReference>
<sequence>LQSAQNRLLIKNGKVVNEDGMVDNDVYVEDGVVKQVGRNLIIPGGTRVIDARGKYVIPGGIDPHTHMQLEFMGTVSADDFYQGTKAALAGGTTMIIDFVIPKKGESLIEAYRSWREKADEKVCCDYALHVAVTWWSDRVKEEMEQLCKNDGVNSFKMFMAYKDTFMLRDHELYGVFDHCKQLGAIAQVHAENGDIIAENTKKLLARGVTGPEGHALSRPEDVESEAVNRACVIANQVSCPLYVVHVMSKSAGAMLASARNNGYKVYGETVAAALGTDGSNHRHASWRHAAGYVMSPPLRDDPTTPDALMEFLAKTEHTWVDAPLYVLHVTGKSAGDVIKQKRGQGQVVFGETIAASLGTDGTHQWNRCWQHAAAHVMSPPLRPDSNTPDHLLDLLASDILQVTGSDNCTFTASQKSLGQDNFSKIPNGVNGVEDRMSVIWEKGVHSGKMDPARFVAITSTNAAKIFNIYPRKGCISVGSDADIVIWDPNKTRIISAKTHHQAVDFNIFEGMECHGVPEYVIVNGRVCVDEGDLKAVQGHGNFIPTPVFPPYVYNMVKNREEV</sequence>
<dbReference type="AlphaFoldDB" id="A0A067RDR3"/>
<dbReference type="FunCoup" id="A0A067RDR3">
    <property type="interactions" value="331"/>
</dbReference>
<dbReference type="EC" id="3.5.2.2" evidence="6"/>
<dbReference type="InterPro" id="IPR050378">
    <property type="entry name" value="Metallo-dep_Hydrolases_sf"/>
</dbReference>
<comment type="catalytic activity">
    <reaction evidence="5">
        <text>5,6-dihydrouracil + H2O = 3-(carbamoylamino)propanoate + H(+)</text>
        <dbReference type="Rhea" id="RHEA:16121"/>
        <dbReference type="ChEBI" id="CHEBI:11892"/>
        <dbReference type="ChEBI" id="CHEBI:15377"/>
        <dbReference type="ChEBI" id="CHEBI:15378"/>
        <dbReference type="ChEBI" id="CHEBI:15901"/>
        <dbReference type="EC" id="3.5.2.2"/>
    </reaction>
</comment>
<reference evidence="9 10" key="1">
    <citation type="journal article" date="2014" name="Nat. Commun.">
        <title>Molecular traces of alternative social organization in a termite genome.</title>
        <authorList>
            <person name="Terrapon N."/>
            <person name="Li C."/>
            <person name="Robertson H.M."/>
            <person name="Ji L."/>
            <person name="Meng X."/>
            <person name="Booth W."/>
            <person name="Chen Z."/>
            <person name="Childers C.P."/>
            <person name="Glastad K.M."/>
            <person name="Gokhale K."/>
            <person name="Gowin J."/>
            <person name="Gronenberg W."/>
            <person name="Hermansen R.A."/>
            <person name="Hu H."/>
            <person name="Hunt B.G."/>
            <person name="Huylmans A.K."/>
            <person name="Khalil S.M."/>
            <person name="Mitchell R.D."/>
            <person name="Munoz-Torres M.C."/>
            <person name="Mustard J.A."/>
            <person name="Pan H."/>
            <person name="Reese J.T."/>
            <person name="Scharf M.E."/>
            <person name="Sun F."/>
            <person name="Vogel H."/>
            <person name="Xiao J."/>
            <person name="Yang W."/>
            <person name="Yang Z."/>
            <person name="Yang Z."/>
            <person name="Zhou J."/>
            <person name="Zhu J."/>
            <person name="Brent C.S."/>
            <person name="Elsik C.G."/>
            <person name="Goodisman M.A."/>
            <person name="Liberles D.A."/>
            <person name="Roe R.M."/>
            <person name="Vargo E.L."/>
            <person name="Vilcinskas A."/>
            <person name="Wang J."/>
            <person name="Bornberg-Bauer E."/>
            <person name="Korb J."/>
            <person name="Zhang G."/>
            <person name="Liebig J."/>
        </authorList>
    </citation>
    <scope>NUCLEOTIDE SEQUENCE [LARGE SCALE GENOMIC DNA]</scope>
    <source>
        <tissue evidence="9">Whole organism</tissue>
    </source>
</reference>
<comment type="similarity">
    <text evidence="2">Belongs to the metallo-dependent hydrolases superfamily. Hydantoinase/dihydropyrimidinase family.</text>
</comment>
<evidence type="ECO:0000256" key="6">
    <source>
        <dbReference type="ARBA" id="ARBA00039113"/>
    </source>
</evidence>
<dbReference type="SUPFAM" id="SSF51556">
    <property type="entry name" value="Metallo-dependent hydrolases"/>
    <property type="match status" value="2"/>
</dbReference>
<dbReference type="Proteomes" id="UP000027135">
    <property type="component" value="Unassembled WGS sequence"/>
</dbReference>
<dbReference type="GO" id="GO:0046872">
    <property type="term" value="F:metal ion binding"/>
    <property type="evidence" value="ECO:0007669"/>
    <property type="project" value="UniProtKB-KW"/>
</dbReference>
<dbReference type="PANTHER" id="PTHR11647:SF1">
    <property type="entry name" value="COLLAPSIN RESPONSE MEDIATOR PROTEIN"/>
    <property type="match status" value="1"/>
</dbReference>
<evidence type="ECO:0000256" key="5">
    <source>
        <dbReference type="ARBA" id="ARBA00036696"/>
    </source>
</evidence>
<evidence type="ECO:0000256" key="4">
    <source>
        <dbReference type="ARBA" id="ARBA00022801"/>
    </source>
</evidence>
<dbReference type="InterPro" id="IPR032466">
    <property type="entry name" value="Metal_Hydrolase"/>
</dbReference>
<feature type="domain" description="Amidohydrolase-related" evidence="8">
    <location>
        <begin position="382"/>
        <end position="526"/>
    </location>
</feature>
<organism evidence="9 10">
    <name type="scientific">Zootermopsis nevadensis</name>
    <name type="common">Dampwood termite</name>
    <dbReference type="NCBI Taxonomy" id="136037"/>
    <lineage>
        <taxon>Eukaryota</taxon>
        <taxon>Metazoa</taxon>
        <taxon>Ecdysozoa</taxon>
        <taxon>Arthropoda</taxon>
        <taxon>Hexapoda</taxon>
        <taxon>Insecta</taxon>
        <taxon>Pterygota</taxon>
        <taxon>Neoptera</taxon>
        <taxon>Polyneoptera</taxon>
        <taxon>Dictyoptera</taxon>
        <taxon>Blattodea</taxon>
        <taxon>Blattoidea</taxon>
        <taxon>Termitoidae</taxon>
        <taxon>Termopsidae</taxon>
        <taxon>Zootermopsis</taxon>
    </lineage>
</organism>
<accession>A0A067RDR3</accession>
<evidence type="ECO:0000259" key="8">
    <source>
        <dbReference type="Pfam" id="PF01979"/>
    </source>
</evidence>
<dbReference type="GO" id="GO:0005829">
    <property type="term" value="C:cytosol"/>
    <property type="evidence" value="ECO:0007669"/>
    <property type="project" value="TreeGrafter"/>
</dbReference>
<dbReference type="FunFam" id="3.20.20.140:FF:000076">
    <property type="entry name" value="Dihydropyrimidinase like 2"/>
    <property type="match status" value="2"/>
</dbReference>